<proteinExistence type="predicted"/>
<dbReference type="EMBL" id="JALN02000001">
    <property type="protein sequence ID" value="KDE98917.1"/>
    <property type="molecule type" value="Genomic_DNA"/>
</dbReference>
<dbReference type="InterPro" id="IPR036388">
    <property type="entry name" value="WH-like_DNA-bd_sf"/>
</dbReference>
<dbReference type="RefSeq" id="WP_036346167.1">
    <property type="nucleotide sequence ID" value="NZ_JALN02000001.1"/>
</dbReference>
<dbReference type="STRING" id="1440774.Y900_008125"/>
<reference evidence="2" key="1">
    <citation type="submission" date="2014-05" db="EMBL/GenBank/DDBJ databases">
        <title>Genome sequence of Mycobacterium aromaticivorans strain JS19b1T (= DSM 45407T).</title>
        <authorList>
            <person name="Kwak Y."/>
            <person name="Park G.-S."/>
            <person name="Li Q.X."/>
            <person name="Lee S.-E."/>
            <person name="Shin J.-H."/>
        </authorList>
    </citation>
    <scope>NUCLEOTIDE SEQUENCE [LARGE SCALE GENOMIC DNA]</scope>
    <source>
        <strain evidence="2">JS19b1</strain>
    </source>
</reference>
<protein>
    <recommendedName>
        <fullName evidence="1">HTH marR-type domain-containing protein</fullName>
    </recommendedName>
</protein>
<dbReference type="AlphaFoldDB" id="A0A064CJF2"/>
<comment type="caution">
    <text evidence="2">The sequence shown here is derived from an EMBL/GenBank/DDBJ whole genome shotgun (WGS) entry which is preliminary data.</text>
</comment>
<dbReference type="InterPro" id="IPR000835">
    <property type="entry name" value="HTH_MarR-typ"/>
</dbReference>
<dbReference type="GO" id="GO:0003700">
    <property type="term" value="F:DNA-binding transcription factor activity"/>
    <property type="evidence" value="ECO:0007669"/>
    <property type="project" value="InterPro"/>
</dbReference>
<dbReference type="Proteomes" id="UP000022835">
    <property type="component" value="Unassembled WGS sequence"/>
</dbReference>
<keyword evidence="3" id="KW-1185">Reference proteome</keyword>
<evidence type="ECO:0000313" key="2">
    <source>
        <dbReference type="EMBL" id="KDE98917.1"/>
    </source>
</evidence>
<dbReference type="InterPro" id="IPR036390">
    <property type="entry name" value="WH_DNA-bd_sf"/>
</dbReference>
<dbReference type="Gene3D" id="1.10.10.10">
    <property type="entry name" value="Winged helix-like DNA-binding domain superfamily/Winged helix DNA-binding domain"/>
    <property type="match status" value="1"/>
</dbReference>
<evidence type="ECO:0000259" key="1">
    <source>
        <dbReference type="SMART" id="SM00347"/>
    </source>
</evidence>
<dbReference type="eggNOG" id="COG1846">
    <property type="taxonomic scope" value="Bacteria"/>
</dbReference>
<dbReference type="OrthoDB" id="5511415at2"/>
<sequence>MSDEMAALVADVYELAGLLRRSGEAIAAHEGQTQARWQFLSVISDEPLTVPQAARRLGVTRQAVQRVANELVDDQLVELGSNPDHRTSPLCRLTGDGRRILARINKIAEVENSRVAQTVGVDVLRAADRGVRSVTSALRGQR</sequence>
<organism evidence="2 3">
    <name type="scientific">Mycolicibacterium aromaticivorans JS19b1 = JCM 16368</name>
    <dbReference type="NCBI Taxonomy" id="1440774"/>
    <lineage>
        <taxon>Bacteria</taxon>
        <taxon>Bacillati</taxon>
        <taxon>Actinomycetota</taxon>
        <taxon>Actinomycetes</taxon>
        <taxon>Mycobacteriales</taxon>
        <taxon>Mycobacteriaceae</taxon>
        <taxon>Mycolicibacterium</taxon>
    </lineage>
</organism>
<gene>
    <name evidence="2" type="ORF">Y900_008125</name>
</gene>
<evidence type="ECO:0000313" key="3">
    <source>
        <dbReference type="Proteomes" id="UP000022835"/>
    </source>
</evidence>
<name>A0A064CJF2_9MYCO</name>
<feature type="domain" description="HTH marR-type" evidence="1">
    <location>
        <begin position="25"/>
        <end position="129"/>
    </location>
</feature>
<dbReference type="SMART" id="SM00347">
    <property type="entry name" value="HTH_MARR"/>
    <property type="match status" value="1"/>
</dbReference>
<dbReference type="Pfam" id="PF12802">
    <property type="entry name" value="MarR_2"/>
    <property type="match status" value="1"/>
</dbReference>
<dbReference type="SUPFAM" id="SSF46785">
    <property type="entry name" value="Winged helix' DNA-binding domain"/>
    <property type="match status" value="1"/>
</dbReference>
<accession>A0A064CJF2</accession>